<feature type="compositionally biased region" description="Basic residues" evidence="1">
    <location>
        <begin position="234"/>
        <end position="243"/>
    </location>
</feature>
<feature type="compositionally biased region" description="Pro residues" evidence="1">
    <location>
        <begin position="162"/>
        <end position="171"/>
    </location>
</feature>
<evidence type="ECO:0000313" key="2">
    <source>
        <dbReference type="EMBL" id="KAJ4460702.1"/>
    </source>
</evidence>
<protein>
    <submittedName>
        <fullName evidence="2">Threonine aspartase 1</fullName>
    </submittedName>
</protein>
<organism evidence="2 3">
    <name type="scientific">Paratrimastix pyriformis</name>
    <dbReference type="NCBI Taxonomy" id="342808"/>
    <lineage>
        <taxon>Eukaryota</taxon>
        <taxon>Metamonada</taxon>
        <taxon>Preaxostyla</taxon>
        <taxon>Paratrimastigidae</taxon>
        <taxon>Paratrimastix</taxon>
    </lineage>
</organism>
<dbReference type="InterPro" id="IPR029055">
    <property type="entry name" value="Ntn_hydrolases_N"/>
</dbReference>
<sequence>MSLPCVCVHIGAGYHSPAFQSEYLEVLRSAISQLEDHPATNAGRGSSLTEEGTCEMDASIMSAQGWSPATHGAVGAIAGVRNPIAVANALRVAADLGLGLLGRVPPRMLAGDGAARWARAHSCALADEKWLVTEPARARWLEHTGRLKQAEAEGTPRSTSPAPQPSAPPLLEPRLDWGHDTVGAVCLDREGRVCSGVSSGGISLKVPGRVGEAAQYGAGCWAEACPAAAPPRRLPSRSSKRSRRDPPDGDSPRGEDDQRQGDGGGGDTKGAGTDTTAEEDEELGPIAALGCSCTGTGEQLVEALMARQLCRSVLRRADDPEAACREQLARFLGAPGAPCWAEEAPPRLAAAADAPADRPQGGFVMLLRREQPGGGADGTMDVAEVLYGHTTPSLGWGYCSAGAPSPQVGISRLGRAGSLCVGGAVLGPPRAAPEE</sequence>
<reference evidence="2" key="1">
    <citation type="journal article" date="2022" name="bioRxiv">
        <title>Genomics of Preaxostyla Flagellates Illuminates Evolutionary Transitions and the Path Towards Mitochondrial Loss.</title>
        <authorList>
            <person name="Novak L.V.F."/>
            <person name="Treitli S.C."/>
            <person name="Pyrih J."/>
            <person name="Halakuc P."/>
            <person name="Pipaliya S.V."/>
            <person name="Vacek V."/>
            <person name="Brzon O."/>
            <person name="Soukal P."/>
            <person name="Eme L."/>
            <person name="Dacks J.B."/>
            <person name="Karnkowska A."/>
            <person name="Elias M."/>
            <person name="Hampl V."/>
        </authorList>
    </citation>
    <scope>NUCLEOTIDE SEQUENCE</scope>
    <source>
        <strain evidence="2">RCP-MX</strain>
    </source>
</reference>
<feature type="compositionally biased region" description="Basic and acidic residues" evidence="1">
    <location>
        <begin position="244"/>
        <end position="260"/>
    </location>
</feature>
<gene>
    <name evidence="2" type="ORF">PAPYR_2930</name>
</gene>
<evidence type="ECO:0000313" key="3">
    <source>
        <dbReference type="Proteomes" id="UP001141327"/>
    </source>
</evidence>
<dbReference type="CDD" id="cd04514">
    <property type="entry name" value="Taspase1_like"/>
    <property type="match status" value="1"/>
</dbReference>
<proteinExistence type="predicted"/>
<name>A0ABQ8UQD3_9EUKA</name>
<dbReference type="InterPro" id="IPR000246">
    <property type="entry name" value="Peptidase_T2"/>
</dbReference>
<dbReference type="PANTHER" id="PTHR10188">
    <property type="entry name" value="L-ASPARAGINASE"/>
    <property type="match status" value="1"/>
</dbReference>
<dbReference type="EMBL" id="JAPMOS010000011">
    <property type="protein sequence ID" value="KAJ4460702.1"/>
    <property type="molecule type" value="Genomic_DNA"/>
</dbReference>
<dbReference type="PANTHER" id="PTHR10188:SF8">
    <property type="entry name" value="THREONINE ASPARTASE 1"/>
    <property type="match status" value="1"/>
</dbReference>
<evidence type="ECO:0000256" key="1">
    <source>
        <dbReference type="SAM" id="MobiDB-lite"/>
    </source>
</evidence>
<accession>A0ABQ8UQD3</accession>
<feature type="region of interest" description="Disordered" evidence="1">
    <location>
        <begin position="148"/>
        <end position="175"/>
    </location>
</feature>
<dbReference type="InterPro" id="IPR037464">
    <property type="entry name" value="Taspase1"/>
</dbReference>
<dbReference type="SUPFAM" id="SSF56235">
    <property type="entry name" value="N-terminal nucleophile aminohydrolases (Ntn hydrolases)"/>
    <property type="match status" value="1"/>
</dbReference>
<dbReference type="Proteomes" id="UP001141327">
    <property type="component" value="Unassembled WGS sequence"/>
</dbReference>
<dbReference type="Pfam" id="PF01112">
    <property type="entry name" value="Asparaginase_2"/>
    <property type="match status" value="1"/>
</dbReference>
<keyword evidence="3" id="KW-1185">Reference proteome</keyword>
<dbReference type="Gene3D" id="3.60.20.30">
    <property type="entry name" value="(Glycosyl)asparaginase"/>
    <property type="match status" value="1"/>
</dbReference>
<comment type="caution">
    <text evidence="2">The sequence shown here is derived from an EMBL/GenBank/DDBJ whole genome shotgun (WGS) entry which is preliminary data.</text>
</comment>
<feature type="region of interest" description="Disordered" evidence="1">
    <location>
        <begin position="227"/>
        <end position="280"/>
    </location>
</feature>